<keyword evidence="3" id="KW-0012">Acyltransferase</keyword>
<evidence type="ECO:0000313" key="4">
    <source>
        <dbReference type="Proteomes" id="UP001620295"/>
    </source>
</evidence>
<name>A0ABW8LZP8_9ACTN</name>
<keyword evidence="4" id="KW-1185">Reference proteome</keyword>
<feature type="region of interest" description="Disordered" evidence="1">
    <location>
        <begin position="319"/>
        <end position="345"/>
    </location>
</feature>
<accession>A0ABW8LZP8</accession>
<reference evidence="3 4" key="1">
    <citation type="submission" date="2024-11" db="EMBL/GenBank/DDBJ databases">
        <title>The Natural Products Discovery Center: Release of the First 8490 Sequenced Strains for Exploring Actinobacteria Biosynthetic Diversity.</title>
        <authorList>
            <person name="Kalkreuter E."/>
            <person name="Kautsar S.A."/>
            <person name="Yang D."/>
            <person name="Bader C.D."/>
            <person name="Teijaro C.N."/>
            <person name="Fluegel L."/>
            <person name="Davis C.M."/>
            <person name="Simpson J.R."/>
            <person name="Lauterbach L."/>
            <person name="Steele A.D."/>
            <person name="Gui C."/>
            <person name="Meng S."/>
            <person name="Li G."/>
            <person name="Viehrig K."/>
            <person name="Ye F."/>
            <person name="Su P."/>
            <person name="Kiefer A.F."/>
            <person name="Nichols A."/>
            <person name="Cepeda A.J."/>
            <person name="Yan W."/>
            <person name="Fan B."/>
            <person name="Jiang Y."/>
            <person name="Adhikari A."/>
            <person name="Zheng C.-J."/>
            <person name="Schuster L."/>
            <person name="Cowan T.M."/>
            <person name="Smanski M.J."/>
            <person name="Chevrette M.G."/>
            <person name="De Carvalho L.P.S."/>
            <person name="Shen B."/>
        </authorList>
    </citation>
    <scope>NUCLEOTIDE SEQUENCE [LARGE SCALE GENOMIC DNA]</scope>
    <source>
        <strain evidence="3 4">NPDC020863</strain>
    </source>
</reference>
<evidence type="ECO:0000313" key="3">
    <source>
        <dbReference type="EMBL" id="MFK4271403.1"/>
    </source>
</evidence>
<dbReference type="RefSeq" id="WP_358645319.1">
    <property type="nucleotide sequence ID" value="NZ_JBFAEV010000035.1"/>
</dbReference>
<feature type="domain" description="N-acetyltransferase" evidence="2">
    <location>
        <begin position="4"/>
        <end position="158"/>
    </location>
</feature>
<dbReference type="EC" id="2.3.-.-" evidence="3"/>
<dbReference type="Proteomes" id="UP001620295">
    <property type="component" value="Unassembled WGS sequence"/>
</dbReference>
<dbReference type="PROSITE" id="PS51186">
    <property type="entry name" value="GNAT"/>
    <property type="match status" value="1"/>
</dbReference>
<evidence type="ECO:0000259" key="2">
    <source>
        <dbReference type="PROSITE" id="PS51186"/>
    </source>
</evidence>
<organism evidence="3 4">
    <name type="scientific">Streptomyces milbemycinicus</name>
    <dbReference type="NCBI Taxonomy" id="476552"/>
    <lineage>
        <taxon>Bacteria</taxon>
        <taxon>Bacillati</taxon>
        <taxon>Actinomycetota</taxon>
        <taxon>Actinomycetes</taxon>
        <taxon>Kitasatosporales</taxon>
        <taxon>Streptomycetaceae</taxon>
        <taxon>Streptomyces</taxon>
    </lineage>
</organism>
<gene>
    <name evidence="3" type="ORF">ACI2L5_41825</name>
</gene>
<dbReference type="SUPFAM" id="SSF55729">
    <property type="entry name" value="Acyl-CoA N-acyltransferases (Nat)"/>
    <property type="match status" value="1"/>
</dbReference>
<evidence type="ECO:0000256" key="1">
    <source>
        <dbReference type="SAM" id="MobiDB-lite"/>
    </source>
</evidence>
<comment type="caution">
    <text evidence="3">The sequence shown here is derived from an EMBL/GenBank/DDBJ whole genome shotgun (WGS) entry which is preliminary data.</text>
</comment>
<protein>
    <submittedName>
        <fullName evidence="3">GNAT family N-acetyltransferase</fullName>
        <ecNumber evidence="3">2.3.-.-</ecNumber>
    </submittedName>
</protein>
<dbReference type="Gene3D" id="3.40.630.30">
    <property type="match status" value="1"/>
</dbReference>
<dbReference type="GO" id="GO:0016746">
    <property type="term" value="F:acyltransferase activity"/>
    <property type="evidence" value="ECO:0007669"/>
    <property type="project" value="UniProtKB-KW"/>
</dbReference>
<dbReference type="EMBL" id="JBJDQH010000018">
    <property type="protein sequence ID" value="MFK4271403.1"/>
    <property type="molecule type" value="Genomic_DNA"/>
</dbReference>
<sequence length="345" mass="38343">MTGYEIRAATEADRAEIVALQDSFLGAGTAGTASYLDWKYRANPYLDGRYSVVGRKDGELVGMVGVFGSSWRAGDRRLVLPCVSETVIYPEHRGGPLFHLMLDEARAMLREGGVPWLLDFGDQGAGPAMLLRGWREVGPWGQAALRRDKAVLTDMAWHQRPIAYGEASGLPLRCLPSTDIAAMAAVVRRLPVDGRLRPDRDETYFRRRADNPLARYFHLVAGDDPQGYLIGHRSAVDTDEGDTPTTIVDVEAMSDEVFADLVRTAYELLPGRVVLLWTRDLPPSRRTLLWELGAEPDEPVGRFTRDKFLPNLMIRETGAPVPRGLPDPDRAGSWDMRGVSGRAWR</sequence>
<keyword evidence="3" id="KW-0808">Transferase</keyword>
<proteinExistence type="predicted"/>
<dbReference type="Pfam" id="PF13527">
    <property type="entry name" value="Acetyltransf_9"/>
    <property type="match status" value="1"/>
</dbReference>
<dbReference type="InterPro" id="IPR016181">
    <property type="entry name" value="Acyl_CoA_acyltransferase"/>
</dbReference>
<dbReference type="InterPro" id="IPR000182">
    <property type="entry name" value="GNAT_dom"/>
</dbReference>